<dbReference type="Proteomes" id="UP000751190">
    <property type="component" value="Unassembled WGS sequence"/>
</dbReference>
<gene>
    <name evidence="2" type="ORF">KFE25_001229</name>
</gene>
<dbReference type="NCBIfam" id="TIGR00166">
    <property type="entry name" value="S6"/>
    <property type="match status" value="1"/>
</dbReference>
<dbReference type="CDD" id="cd15465">
    <property type="entry name" value="bS6_mito"/>
    <property type="match status" value="1"/>
</dbReference>
<reference evidence="2" key="1">
    <citation type="submission" date="2021-05" db="EMBL/GenBank/DDBJ databases">
        <title>The genome of the haptophyte Pavlova lutheri (Diacronema luteri, Pavlovales) - a model for lipid biosynthesis in eukaryotic algae.</title>
        <authorList>
            <person name="Hulatt C.J."/>
            <person name="Posewitz M.C."/>
        </authorList>
    </citation>
    <scope>NUCLEOTIDE SEQUENCE</scope>
    <source>
        <strain evidence="2">NIVA-4/92</strain>
    </source>
</reference>
<comment type="caution">
    <text evidence="2">The sequence shown here is derived from an EMBL/GenBank/DDBJ whole genome shotgun (WGS) entry which is preliminary data.</text>
</comment>
<comment type="similarity">
    <text evidence="1">Belongs to the bacterial ribosomal protein bS6 family.</text>
</comment>
<dbReference type="InterPro" id="IPR000529">
    <property type="entry name" value="Ribosomal_bS6"/>
</dbReference>
<evidence type="ECO:0000256" key="1">
    <source>
        <dbReference type="ARBA" id="ARBA00009512"/>
    </source>
</evidence>
<dbReference type="SUPFAM" id="SSF54995">
    <property type="entry name" value="Ribosomal protein S6"/>
    <property type="match status" value="1"/>
</dbReference>
<accession>A0A8J5XEY0</accession>
<dbReference type="GO" id="GO:0003735">
    <property type="term" value="F:structural constituent of ribosome"/>
    <property type="evidence" value="ECO:0007669"/>
    <property type="project" value="InterPro"/>
</dbReference>
<dbReference type="Gene3D" id="3.30.70.60">
    <property type="match status" value="1"/>
</dbReference>
<dbReference type="GO" id="GO:0005840">
    <property type="term" value="C:ribosome"/>
    <property type="evidence" value="ECO:0007669"/>
    <property type="project" value="InterPro"/>
</dbReference>
<evidence type="ECO:0000313" key="3">
    <source>
        <dbReference type="Proteomes" id="UP000751190"/>
    </source>
</evidence>
<dbReference type="HAMAP" id="MF_00360">
    <property type="entry name" value="Ribosomal_bS6"/>
    <property type="match status" value="1"/>
</dbReference>
<dbReference type="EMBL" id="JAGTXO010000025">
    <property type="protein sequence ID" value="KAG8461625.1"/>
    <property type="molecule type" value="Genomic_DNA"/>
</dbReference>
<dbReference type="OrthoDB" id="10259681at2759"/>
<dbReference type="AlphaFoldDB" id="A0A8J5XEY0"/>
<dbReference type="PANTHER" id="PTHR21011">
    <property type="entry name" value="MITOCHONDRIAL 28S RIBOSOMAL PROTEIN S6"/>
    <property type="match status" value="1"/>
</dbReference>
<organism evidence="2 3">
    <name type="scientific">Diacronema lutheri</name>
    <name type="common">Unicellular marine alga</name>
    <name type="synonym">Monochrysis lutheri</name>
    <dbReference type="NCBI Taxonomy" id="2081491"/>
    <lineage>
        <taxon>Eukaryota</taxon>
        <taxon>Haptista</taxon>
        <taxon>Haptophyta</taxon>
        <taxon>Pavlovophyceae</taxon>
        <taxon>Pavlovales</taxon>
        <taxon>Pavlovaceae</taxon>
        <taxon>Diacronema</taxon>
    </lineage>
</organism>
<keyword evidence="3" id="KW-1185">Reference proteome</keyword>
<dbReference type="GO" id="GO:0070181">
    <property type="term" value="F:small ribosomal subunit rRNA binding"/>
    <property type="evidence" value="ECO:0007669"/>
    <property type="project" value="TreeGrafter"/>
</dbReference>
<dbReference type="InterPro" id="IPR014717">
    <property type="entry name" value="Transl_elong_EF1B/ribsomal_bS6"/>
</dbReference>
<evidence type="ECO:0000313" key="2">
    <source>
        <dbReference type="EMBL" id="KAG8461625.1"/>
    </source>
</evidence>
<dbReference type="InterPro" id="IPR020814">
    <property type="entry name" value="Ribosomal_S6_plastid/chlpt"/>
</dbReference>
<protein>
    <recommendedName>
        <fullName evidence="4">30S ribosomal protein S6</fullName>
    </recommendedName>
</protein>
<dbReference type="GO" id="GO:0006412">
    <property type="term" value="P:translation"/>
    <property type="evidence" value="ECO:0007669"/>
    <property type="project" value="InterPro"/>
</dbReference>
<dbReference type="OMA" id="QFRRINN"/>
<dbReference type="Pfam" id="PF01250">
    <property type="entry name" value="Ribosomal_S6"/>
    <property type="match status" value="1"/>
</dbReference>
<proteinExistence type="inferred from homology"/>
<name>A0A8J5XEY0_DIALT</name>
<dbReference type="PANTHER" id="PTHR21011:SF1">
    <property type="entry name" value="SMALL RIBOSOMAL SUBUNIT PROTEIN BS6M"/>
    <property type="match status" value="1"/>
</dbReference>
<sequence length="126" mass="14422">MVLYELVLTVDSSAPGPRLLEFIKRAARLVISRSGNVRKVENWGERELAYRVRKSQQNHHSARFLSVWIDAHPVVLKEVEALARFNRDVLRHTTFKRKFVLPQSEGFLATEVREAALRADMANAPA</sequence>
<dbReference type="GO" id="GO:0005737">
    <property type="term" value="C:cytoplasm"/>
    <property type="evidence" value="ECO:0007669"/>
    <property type="project" value="UniProtKB-ARBA"/>
</dbReference>
<dbReference type="InterPro" id="IPR035980">
    <property type="entry name" value="Ribosomal_bS6_sf"/>
</dbReference>
<evidence type="ECO:0008006" key="4">
    <source>
        <dbReference type="Google" id="ProtNLM"/>
    </source>
</evidence>